<dbReference type="InterPro" id="IPR051294">
    <property type="entry name" value="HORMA_MeioticProgression"/>
</dbReference>
<evidence type="ECO:0000313" key="8">
    <source>
        <dbReference type="EMBL" id="KAH0760220.1"/>
    </source>
</evidence>
<organism evidence="8 9">
    <name type="scientific">Solanum tuberosum</name>
    <name type="common">Potato</name>
    <dbReference type="NCBI Taxonomy" id="4113"/>
    <lineage>
        <taxon>Eukaryota</taxon>
        <taxon>Viridiplantae</taxon>
        <taxon>Streptophyta</taxon>
        <taxon>Embryophyta</taxon>
        <taxon>Tracheophyta</taxon>
        <taxon>Spermatophyta</taxon>
        <taxon>Magnoliopsida</taxon>
        <taxon>eudicotyledons</taxon>
        <taxon>Gunneridae</taxon>
        <taxon>Pentapetalae</taxon>
        <taxon>asterids</taxon>
        <taxon>lamiids</taxon>
        <taxon>Solanales</taxon>
        <taxon>Solanaceae</taxon>
        <taxon>Solanoideae</taxon>
        <taxon>Solaneae</taxon>
        <taxon>Solanum</taxon>
    </lineage>
</organism>
<dbReference type="InterPro" id="IPR012438">
    <property type="entry name" value="DUF1639"/>
</dbReference>
<dbReference type="EMBL" id="JAIVGD010000015">
    <property type="protein sequence ID" value="KAH0760220.1"/>
    <property type="molecule type" value="Genomic_DNA"/>
</dbReference>
<feature type="compositionally biased region" description="Basic and acidic residues" evidence="6">
    <location>
        <begin position="50"/>
        <end position="71"/>
    </location>
</feature>
<feature type="region of interest" description="Disordered" evidence="6">
    <location>
        <begin position="32"/>
        <end position="85"/>
    </location>
</feature>
<name>A0ABQ7V819_SOLTU</name>
<feature type="region of interest" description="Disordered" evidence="6">
    <location>
        <begin position="476"/>
        <end position="547"/>
    </location>
</feature>
<comment type="subcellular location">
    <subcellularLocation>
        <location evidence="2">Chromosome</location>
    </subcellularLocation>
    <subcellularLocation>
        <location evidence="1">Nucleus</location>
    </subcellularLocation>
</comment>
<dbReference type="Pfam" id="PF07797">
    <property type="entry name" value="DUF1639"/>
    <property type="match status" value="1"/>
</dbReference>
<dbReference type="Pfam" id="PF02301">
    <property type="entry name" value="HORMA"/>
    <property type="match status" value="1"/>
</dbReference>
<evidence type="ECO:0000256" key="1">
    <source>
        <dbReference type="ARBA" id="ARBA00004123"/>
    </source>
</evidence>
<dbReference type="InterPro" id="IPR003511">
    <property type="entry name" value="HORMA_dom"/>
</dbReference>
<protein>
    <recommendedName>
        <fullName evidence="7">HORMA domain-containing protein</fullName>
    </recommendedName>
</protein>
<dbReference type="PROSITE" id="PS50815">
    <property type="entry name" value="HORMA"/>
    <property type="match status" value="1"/>
</dbReference>
<reference evidence="8 9" key="1">
    <citation type="journal article" date="2021" name="bioRxiv">
        <title>Chromosome-scale and haplotype-resolved genome assembly of a tetraploid potato cultivar.</title>
        <authorList>
            <person name="Sun H."/>
            <person name="Jiao W.-B."/>
            <person name="Krause K."/>
            <person name="Campoy J.A."/>
            <person name="Goel M."/>
            <person name="Folz-Donahue K."/>
            <person name="Kukat C."/>
            <person name="Huettel B."/>
            <person name="Schneeberger K."/>
        </authorList>
    </citation>
    <scope>NUCLEOTIDE SEQUENCE [LARGE SCALE GENOMIC DNA]</scope>
    <source>
        <strain evidence="8">SolTubOtavaFocal</strain>
        <tissue evidence="8">Leaves</tissue>
    </source>
</reference>
<dbReference type="InterPro" id="IPR036570">
    <property type="entry name" value="HORMA_dom_sf"/>
</dbReference>
<feature type="compositionally biased region" description="Acidic residues" evidence="6">
    <location>
        <begin position="502"/>
        <end position="514"/>
    </location>
</feature>
<dbReference type="Gene3D" id="3.30.900.10">
    <property type="entry name" value="HORMA domain"/>
    <property type="match status" value="1"/>
</dbReference>
<comment type="caution">
    <text evidence="8">The sequence shown here is derived from an EMBL/GenBank/DDBJ whole genome shotgun (WGS) entry which is preliminary data.</text>
</comment>
<feature type="compositionally biased region" description="Acidic residues" evidence="6">
    <location>
        <begin position="532"/>
        <end position="545"/>
    </location>
</feature>
<proteinExistence type="predicted"/>
<keyword evidence="9" id="KW-1185">Reference proteome</keyword>
<keyword evidence="4" id="KW-0539">Nucleus</keyword>
<feature type="domain" description="HORMA" evidence="7">
    <location>
        <begin position="256"/>
        <end position="470"/>
    </location>
</feature>
<dbReference type="PANTHER" id="PTHR48225">
    <property type="entry name" value="HORMA DOMAIN-CONTAINING PROTEIN 1"/>
    <property type="match status" value="1"/>
</dbReference>
<evidence type="ECO:0000256" key="4">
    <source>
        <dbReference type="ARBA" id="ARBA00023242"/>
    </source>
</evidence>
<keyword evidence="5" id="KW-0469">Meiosis</keyword>
<evidence type="ECO:0000256" key="5">
    <source>
        <dbReference type="ARBA" id="ARBA00023254"/>
    </source>
</evidence>
<evidence type="ECO:0000256" key="6">
    <source>
        <dbReference type="SAM" id="MobiDB-lite"/>
    </source>
</evidence>
<evidence type="ECO:0000259" key="7">
    <source>
        <dbReference type="PROSITE" id="PS50815"/>
    </source>
</evidence>
<evidence type="ECO:0000256" key="2">
    <source>
        <dbReference type="ARBA" id="ARBA00004286"/>
    </source>
</evidence>
<dbReference type="Proteomes" id="UP000826656">
    <property type="component" value="Unassembled WGS sequence"/>
</dbReference>
<evidence type="ECO:0000313" key="9">
    <source>
        <dbReference type="Proteomes" id="UP000826656"/>
    </source>
</evidence>
<evidence type="ECO:0000256" key="3">
    <source>
        <dbReference type="ARBA" id="ARBA00022454"/>
    </source>
</evidence>
<sequence>MGPERSKPLHNFTLPYGLKWGNQRHLRCAKVESNGEISSDHQRSNGSESIGRRMETETEMVNRRGSNDRFTRKFRSPGKEDDGEGIGAVREKLMFDLLTEADKMKETIFKEGMDEQPKKFPSPSPAPATTMTGAVSDAADLSRPWNLRTRRAACKEPNGFVAGAGAVAGGNGGGSKGGLKIDTNRTNAPAAGAASVGEKRQRVKFSVPLSRREIDEDFMAMVGHRPLRRPKKRPKLVQKNLDVVAQKLKESEITEQDSLLLTRNLLRIAIFNISYIRGLFPEKYFSDKSVPALEMKIKKLMPMDAESRRLIDWMEKGVYDALQKKYLKTLLFCVCEAIDGPMIEEYAFSFSYSSSDSEEVSMNINRIGTKKGGTFKCNSTTEITPNQMRSSACKMVRTLIQLMRTLDKMPEERTILMKLLYHDDVTPADYEPPFFKGCTDEEALNPWMKNPLKLEVGNVNSKHFVLALKVKSVLDPCEDENDGNQDDVMSLGADSAERDDSASDSEFSDSDEDQYIVAPVEKQNVQDKGDMVDEDDTQDPAEDEQQFGRVKDWISTYHLDRVEMTDVLSNFPDISVALVEDILEKLVKEGLLSSAGTDTYIIKKQKKFDYEFDVVKEEKEGQQNQNGNQSQHGKGEDYMYMKALFHALPMNYVTVAKLQRKLEGEANQTAVKKLIDKMTQDGFVEAKSYRRLGKRVIQSDLTEEKLAEVKKVLAKDSMDVDMHESANNFRDLSTCGALHSIGSDLTRTRGKAYRNGSVMSDQTVSKRKEHENTPSSKAEPVASRESFIPGKENGRVNGKPNQPDEYEIVCSRSSQDKRRRKASMVKEPILQYATRQNSQVV</sequence>
<dbReference type="SUPFAM" id="SSF56019">
    <property type="entry name" value="The spindle assembly checkpoint protein mad2"/>
    <property type="match status" value="1"/>
</dbReference>
<feature type="compositionally biased region" description="Acidic residues" evidence="6">
    <location>
        <begin position="476"/>
        <end position="485"/>
    </location>
</feature>
<dbReference type="PANTHER" id="PTHR48225:SF7">
    <property type="entry name" value="MEIOSIS-SPECIFIC PROTEIN HOP1"/>
    <property type="match status" value="1"/>
</dbReference>
<gene>
    <name evidence="8" type="ORF">KY290_023713</name>
</gene>
<keyword evidence="3" id="KW-0158">Chromosome</keyword>
<accession>A0ABQ7V819</accession>
<feature type="region of interest" description="Disordered" evidence="6">
    <location>
        <begin position="752"/>
        <end position="841"/>
    </location>
</feature>